<dbReference type="InterPro" id="IPR009057">
    <property type="entry name" value="Homeodomain-like_sf"/>
</dbReference>
<dbReference type="Pfam" id="PF04255">
    <property type="entry name" value="DUF433"/>
    <property type="match status" value="1"/>
</dbReference>
<accession>A0A6G7GYC6</accession>
<sequence length="109" mass="12453">MGMITKQIKHPYITINKKIRGGAPVISGTGIRVLDIAIRYEIMGQSPEDIMVVLPQINLPQIHDALSYYYEHKNEIDSIWKAAIQETEDIKKLRSSILEKKLGKIKDIH</sequence>
<dbReference type="Gene3D" id="1.10.10.10">
    <property type="entry name" value="Winged helix-like DNA-binding domain superfamily/Winged helix DNA-binding domain"/>
    <property type="match status" value="1"/>
</dbReference>
<organism evidence="1 2">
    <name type="scientific">Kuenenia stuttgartiensis</name>
    <dbReference type="NCBI Taxonomy" id="174633"/>
    <lineage>
        <taxon>Bacteria</taxon>
        <taxon>Pseudomonadati</taxon>
        <taxon>Planctomycetota</taxon>
        <taxon>Candidatus Brocadiia</taxon>
        <taxon>Candidatus Brocadiales</taxon>
        <taxon>Candidatus Brocadiaceae</taxon>
        <taxon>Candidatus Kuenenia</taxon>
    </lineage>
</organism>
<evidence type="ECO:0008006" key="3">
    <source>
        <dbReference type="Google" id="ProtNLM"/>
    </source>
</evidence>
<reference evidence="1 2" key="1">
    <citation type="submission" date="2020-02" db="EMBL/GenBank/DDBJ databases">
        <title>Newly sequenced genome of strain CSTR1 showed variability in Candidatus Kuenenia stuttgartiensis genomes.</title>
        <authorList>
            <person name="Ding C."/>
            <person name="Adrian L."/>
        </authorList>
    </citation>
    <scope>NUCLEOTIDE SEQUENCE [LARGE SCALE GENOMIC DNA]</scope>
    <source>
        <strain evidence="1 2">CSTR1</strain>
    </source>
</reference>
<gene>
    <name evidence="1" type="ORF">KsCSTR_48920</name>
</gene>
<dbReference type="PANTHER" id="PTHR34849:SF1">
    <property type="entry name" value="SLR0770 PROTEIN"/>
    <property type="match status" value="1"/>
</dbReference>
<proteinExistence type="predicted"/>
<name>A0A6G7GYC6_KUEST</name>
<evidence type="ECO:0000313" key="1">
    <source>
        <dbReference type="EMBL" id="QII14269.1"/>
    </source>
</evidence>
<dbReference type="PANTHER" id="PTHR34849">
    <property type="entry name" value="SSL5025 PROTEIN"/>
    <property type="match status" value="1"/>
</dbReference>
<dbReference type="AlphaFoldDB" id="A0A6G7GYC6"/>
<dbReference type="InterPro" id="IPR007367">
    <property type="entry name" value="DUF433"/>
</dbReference>
<dbReference type="SUPFAM" id="SSF46689">
    <property type="entry name" value="Homeodomain-like"/>
    <property type="match status" value="1"/>
</dbReference>
<evidence type="ECO:0000313" key="2">
    <source>
        <dbReference type="Proteomes" id="UP000501926"/>
    </source>
</evidence>
<protein>
    <recommendedName>
        <fullName evidence="3">DUF433 domain-containing protein</fullName>
    </recommendedName>
</protein>
<dbReference type="Proteomes" id="UP000501926">
    <property type="component" value="Chromosome"/>
</dbReference>
<dbReference type="InterPro" id="IPR036388">
    <property type="entry name" value="WH-like_DNA-bd_sf"/>
</dbReference>
<dbReference type="EMBL" id="CP049055">
    <property type="protein sequence ID" value="QII14269.1"/>
    <property type="molecule type" value="Genomic_DNA"/>
</dbReference>